<feature type="compositionally biased region" description="Basic residues" evidence="9">
    <location>
        <begin position="32"/>
        <end position="46"/>
    </location>
</feature>
<feature type="domain" description="Helicase ATP-binding" evidence="10">
    <location>
        <begin position="119"/>
        <end position="347"/>
    </location>
</feature>
<dbReference type="Pfam" id="PF00271">
    <property type="entry name" value="Helicase_C"/>
    <property type="match status" value="1"/>
</dbReference>
<feature type="domain" description="Helicase C-terminal" evidence="11">
    <location>
        <begin position="399"/>
        <end position="547"/>
    </location>
</feature>
<dbReference type="GO" id="GO:0003723">
    <property type="term" value="F:RNA binding"/>
    <property type="evidence" value="ECO:0007669"/>
    <property type="project" value="UniProtKB-UniRule"/>
</dbReference>
<comment type="similarity">
    <text evidence="7">Belongs to the DEAD box helicase family.</text>
</comment>
<accession>A0A151IMX1</accession>
<feature type="domain" description="DEAD-box RNA helicase Q" evidence="12">
    <location>
        <begin position="87"/>
        <end position="115"/>
    </location>
</feature>
<feature type="region of interest" description="Disordered" evidence="9">
    <location>
        <begin position="155"/>
        <end position="175"/>
    </location>
</feature>
<dbReference type="PANTHER" id="PTHR24031">
    <property type="entry name" value="RNA HELICASE"/>
    <property type="match status" value="1"/>
</dbReference>
<evidence type="ECO:0000259" key="12">
    <source>
        <dbReference type="PROSITE" id="PS51195"/>
    </source>
</evidence>
<dbReference type="GO" id="GO:0003724">
    <property type="term" value="F:RNA helicase activity"/>
    <property type="evidence" value="ECO:0007669"/>
    <property type="project" value="UniProtKB-EC"/>
</dbReference>
<evidence type="ECO:0000256" key="2">
    <source>
        <dbReference type="ARBA" id="ARBA00022801"/>
    </source>
</evidence>
<feature type="short sequence motif" description="Q motif" evidence="6">
    <location>
        <begin position="87"/>
        <end position="115"/>
    </location>
</feature>
<evidence type="ECO:0000256" key="3">
    <source>
        <dbReference type="ARBA" id="ARBA00022806"/>
    </source>
</evidence>
<evidence type="ECO:0000256" key="8">
    <source>
        <dbReference type="SAM" id="Coils"/>
    </source>
</evidence>
<comment type="function">
    <text evidence="7">RNA helicase.</text>
</comment>
<reference evidence="13 14" key="1">
    <citation type="submission" date="2016-03" db="EMBL/GenBank/DDBJ databases">
        <title>Cyphomyrmex costatus WGS genome.</title>
        <authorList>
            <person name="Nygaard S."/>
            <person name="Hu H."/>
            <person name="Boomsma J."/>
            <person name="Zhang G."/>
        </authorList>
    </citation>
    <scope>NUCLEOTIDE SEQUENCE [LARGE SCALE GENOMIC DNA]</scope>
    <source>
        <strain evidence="13">MS0001</strain>
        <tissue evidence="13">Whole body</tissue>
    </source>
</reference>
<dbReference type="PROSITE" id="PS51194">
    <property type="entry name" value="HELICASE_CTER"/>
    <property type="match status" value="1"/>
</dbReference>
<dbReference type="PROSITE" id="PS51195">
    <property type="entry name" value="Q_MOTIF"/>
    <property type="match status" value="1"/>
</dbReference>
<dbReference type="STRING" id="456900.A0A151IMX1"/>
<dbReference type="GO" id="GO:0005524">
    <property type="term" value="F:ATP binding"/>
    <property type="evidence" value="ECO:0007669"/>
    <property type="project" value="UniProtKB-UniRule"/>
</dbReference>
<dbReference type="SMART" id="SM00487">
    <property type="entry name" value="DEXDc"/>
    <property type="match status" value="1"/>
</dbReference>
<dbReference type="CDD" id="cd17946">
    <property type="entry name" value="DEADc_DDX24"/>
    <property type="match status" value="1"/>
</dbReference>
<dbReference type="EMBL" id="KQ977019">
    <property type="protein sequence ID" value="KYN06300.1"/>
    <property type="molecule type" value="Genomic_DNA"/>
</dbReference>
<keyword evidence="3 7" id="KW-0347">Helicase</keyword>
<proteinExistence type="inferred from homology"/>
<evidence type="ECO:0000256" key="1">
    <source>
        <dbReference type="ARBA" id="ARBA00022741"/>
    </source>
</evidence>
<evidence type="ECO:0000256" key="4">
    <source>
        <dbReference type="ARBA" id="ARBA00022840"/>
    </source>
</evidence>
<dbReference type="SMART" id="SM00490">
    <property type="entry name" value="HELICc"/>
    <property type="match status" value="1"/>
</dbReference>
<dbReference type="CDD" id="cd18787">
    <property type="entry name" value="SF2_C_DEAD"/>
    <property type="match status" value="1"/>
</dbReference>
<evidence type="ECO:0000259" key="11">
    <source>
        <dbReference type="PROSITE" id="PS51194"/>
    </source>
</evidence>
<comment type="catalytic activity">
    <reaction evidence="7">
        <text>ATP + H2O = ADP + phosphate + H(+)</text>
        <dbReference type="Rhea" id="RHEA:13065"/>
        <dbReference type="ChEBI" id="CHEBI:15377"/>
        <dbReference type="ChEBI" id="CHEBI:15378"/>
        <dbReference type="ChEBI" id="CHEBI:30616"/>
        <dbReference type="ChEBI" id="CHEBI:43474"/>
        <dbReference type="ChEBI" id="CHEBI:456216"/>
        <dbReference type="EC" id="3.6.4.13"/>
    </reaction>
</comment>
<dbReference type="InterPro" id="IPR027417">
    <property type="entry name" value="P-loop_NTPase"/>
</dbReference>
<evidence type="ECO:0000313" key="13">
    <source>
        <dbReference type="EMBL" id="KYN06300.1"/>
    </source>
</evidence>
<organism evidence="13 14">
    <name type="scientific">Cyphomyrmex costatus</name>
    <dbReference type="NCBI Taxonomy" id="456900"/>
    <lineage>
        <taxon>Eukaryota</taxon>
        <taxon>Metazoa</taxon>
        <taxon>Ecdysozoa</taxon>
        <taxon>Arthropoda</taxon>
        <taxon>Hexapoda</taxon>
        <taxon>Insecta</taxon>
        <taxon>Pterygota</taxon>
        <taxon>Neoptera</taxon>
        <taxon>Endopterygota</taxon>
        <taxon>Hymenoptera</taxon>
        <taxon>Apocrita</taxon>
        <taxon>Aculeata</taxon>
        <taxon>Formicoidea</taxon>
        <taxon>Formicidae</taxon>
        <taxon>Myrmicinae</taxon>
        <taxon>Cyphomyrmex</taxon>
    </lineage>
</organism>
<dbReference type="InterPro" id="IPR014001">
    <property type="entry name" value="Helicase_ATP-bd"/>
</dbReference>
<sequence length="688" mass="78096">MKSTEEKKVASKRKCPLEQEETNVNNIEPSTKKSKIKKIKAKHSKKKNEIVKSANFKITDQQTDSDSDNDSYCDISSNKNLAKINTEAWLSMGVPTAVIKALADQNFHSPTMIQTQTLPAAILGCRDILGAAETGSGKTLAFGIPIIKGILDLKSQNKDQNSSEEEAEDSDSENNVLSEFENCVNIVNDLELDCDIPTHDIPTKPLYALILTPTRELAIQIKNHLTQAAKYTDIKIAVVLGGMAAVKQKRILNKGPEIVIATPGRLWELIQEGNSHLSQINSIRYLAIDETDRMMEKGHFQELHDLLAKINANPVKMQKRQTFVFSATLTMVHDLPDYLDKKKKRYVRSKICKLTPEQKLQKIIELLKIKNPKIVDLTKESGTADNLTECRIVCTIDHKDYYLYYFLKRHNGRTLVFCNSIGCVKRLATLFSILECKPLPLHANMQQRQRLKNLERFQADENGLLIATDVAARGLDIPNIEHVIHYQVPRTAENYVHRSGRTARAQKEGITVLMMEPSEKQNYIKLCKTLGRTHDLPVFPVVDRILVITKERVDIARDIDKLELKYRRQNSQKSWLQKAAEDMEIILDEEDDESSTELEEAAALKRQLKAKKNQLQSLLSKSVFPKGFSGKYLDTNLNVNVVQDAQKAIEVMKKVIENNTDKSTNSNAMSQKRQRTQKSRRLKKLKKT</sequence>
<name>A0A151IMX1_9HYME</name>
<keyword evidence="8" id="KW-0175">Coiled coil</keyword>
<feature type="region of interest" description="Disordered" evidence="9">
    <location>
        <begin position="1"/>
        <end position="47"/>
    </location>
</feature>
<dbReference type="Proteomes" id="UP000078542">
    <property type="component" value="Unassembled WGS sequence"/>
</dbReference>
<dbReference type="PROSITE" id="PS51192">
    <property type="entry name" value="HELICASE_ATP_BIND_1"/>
    <property type="match status" value="1"/>
</dbReference>
<keyword evidence="5 7" id="KW-0694">RNA-binding</keyword>
<dbReference type="InterPro" id="IPR001650">
    <property type="entry name" value="Helicase_C-like"/>
</dbReference>
<evidence type="ECO:0000313" key="14">
    <source>
        <dbReference type="Proteomes" id="UP000078542"/>
    </source>
</evidence>
<dbReference type="InterPro" id="IPR014014">
    <property type="entry name" value="RNA_helicase_DEAD_Q_motif"/>
</dbReference>
<keyword evidence="4 7" id="KW-0067">ATP-binding</keyword>
<evidence type="ECO:0000256" key="5">
    <source>
        <dbReference type="ARBA" id="ARBA00022884"/>
    </source>
</evidence>
<keyword evidence="14" id="KW-1185">Reference proteome</keyword>
<dbReference type="Pfam" id="PF00270">
    <property type="entry name" value="DEAD"/>
    <property type="match status" value="1"/>
</dbReference>
<evidence type="ECO:0000256" key="7">
    <source>
        <dbReference type="RuleBase" id="RU365068"/>
    </source>
</evidence>
<protein>
    <recommendedName>
        <fullName evidence="7">ATP-dependent RNA helicase</fullName>
        <ecNumber evidence="7">3.6.4.13</ecNumber>
    </recommendedName>
</protein>
<feature type="compositionally biased region" description="Basic residues" evidence="9">
    <location>
        <begin position="672"/>
        <end position="688"/>
    </location>
</feature>
<dbReference type="EC" id="3.6.4.13" evidence="7"/>
<feature type="region of interest" description="Disordered" evidence="9">
    <location>
        <begin position="658"/>
        <end position="688"/>
    </location>
</feature>
<keyword evidence="2 7" id="KW-0378">Hydrolase</keyword>
<feature type="compositionally biased region" description="Acidic residues" evidence="9">
    <location>
        <begin position="162"/>
        <end position="172"/>
    </location>
</feature>
<gene>
    <name evidence="13" type="ORF">ALC62_02792</name>
</gene>
<dbReference type="GO" id="GO:0016787">
    <property type="term" value="F:hydrolase activity"/>
    <property type="evidence" value="ECO:0007669"/>
    <property type="project" value="UniProtKB-KW"/>
</dbReference>
<keyword evidence="1 7" id="KW-0547">Nucleotide-binding</keyword>
<comment type="domain">
    <text evidence="7">The Q motif is unique to and characteristic of the DEAD box family of RNA helicases and controls ATP binding and hydrolysis.</text>
</comment>
<evidence type="ECO:0000256" key="6">
    <source>
        <dbReference type="PROSITE-ProRule" id="PRU00552"/>
    </source>
</evidence>
<evidence type="ECO:0000256" key="9">
    <source>
        <dbReference type="SAM" id="MobiDB-lite"/>
    </source>
</evidence>
<dbReference type="AlphaFoldDB" id="A0A151IMX1"/>
<dbReference type="SUPFAM" id="SSF52540">
    <property type="entry name" value="P-loop containing nucleoside triphosphate hydrolases"/>
    <property type="match status" value="1"/>
</dbReference>
<dbReference type="Gene3D" id="3.40.50.300">
    <property type="entry name" value="P-loop containing nucleotide triphosphate hydrolases"/>
    <property type="match status" value="2"/>
</dbReference>
<evidence type="ECO:0000259" key="10">
    <source>
        <dbReference type="PROSITE" id="PS51192"/>
    </source>
</evidence>
<dbReference type="InterPro" id="IPR011545">
    <property type="entry name" value="DEAD/DEAH_box_helicase_dom"/>
</dbReference>
<feature type="coiled-coil region" evidence="8">
    <location>
        <begin position="587"/>
        <end position="621"/>
    </location>
</feature>